<reference evidence="6 7" key="1">
    <citation type="submission" date="2019-03" db="EMBL/GenBank/DDBJ databases">
        <title>San Antonio Military Medical Center submission to MRSN (WRAIR), pending publication.</title>
        <authorList>
            <person name="Blyth D.M."/>
            <person name="Mccarthy S.L."/>
            <person name="Schall S.E."/>
            <person name="Stam J.A."/>
            <person name="Ong A.C."/>
            <person name="Mcgann P.T."/>
        </authorList>
    </citation>
    <scope>NUCLEOTIDE SEQUENCE [LARGE SCALE GENOMIC DNA]</scope>
    <source>
        <strain evidence="6 7">MRSN571793</strain>
    </source>
</reference>
<dbReference type="Pfam" id="PF04973">
    <property type="entry name" value="NMN_transporter"/>
    <property type="match status" value="1"/>
</dbReference>
<dbReference type="NCBIfam" id="TIGR01528">
    <property type="entry name" value="NMN_trans_PnuC"/>
    <property type="match status" value="1"/>
</dbReference>
<evidence type="ECO:0000256" key="2">
    <source>
        <dbReference type="ARBA" id="ARBA00022692"/>
    </source>
</evidence>
<keyword evidence="4 5" id="KW-0472">Membrane</keyword>
<organism evidence="6 7">
    <name type="scientific">Dysgonomonas capnocytophagoides</name>
    <dbReference type="NCBI Taxonomy" id="45254"/>
    <lineage>
        <taxon>Bacteria</taxon>
        <taxon>Pseudomonadati</taxon>
        <taxon>Bacteroidota</taxon>
        <taxon>Bacteroidia</taxon>
        <taxon>Bacteroidales</taxon>
        <taxon>Dysgonomonadaceae</taxon>
        <taxon>Dysgonomonas</taxon>
    </lineage>
</organism>
<evidence type="ECO:0000256" key="4">
    <source>
        <dbReference type="ARBA" id="ARBA00023136"/>
    </source>
</evidence>
<evidence type="ECO:0000256" key="5">
    <source>
        <dbReference type="SAM" id="Phobius"/>
    </source>
</evidence>
<sequence length="238" mass="27667">MFIRFFDYITGRGSLKHTFVWFSTAVVLTVYAAYQTILSGEKSLMDVILFSITALLGYLSVVTLAFRKPLSGNIFGMTANVGEMYSQFQFRNLGMVFSAAYYLCFHVVGLLTWTKRENQDEDGLVKTSKTNLGFILFTVLSGFIGCIILYFYGSRWGLVLDDTPVLFYLNILAFIIGILSQMAMILRKAWSWYMWLVSNFIWFLINYMSGNYIFMIQSVLYEWNCILAIYIWYKESRR</sequence>
<dbReference type="RefSeq" id="WP_026627871.1">
    <property type="nucleotide sequence ID" value="NZ_JAWZLG010000015.1"/>
</dbReference>
<dbReference type="GO" id="GO:0034257">
    <property type="term" value="F:nicotinamide riboside transmembrane transporter activity"/>
    <property type="evidence" value="ECO:0007669"/>
    <property type="project" value="InterPro"/>
</dbReference>
<evidence type="ECO:0008006" key="8">
    <source>
        <dbReference type="Google" id="ProtNLM"/>
    </source>
</evidence>
<evidence type="ECO:0000256" key="1">
    <source>
        <dbReference type="ARBA" id="ARBA00004141"/>
    </source>
</evidence>
<keyword evidence="3 5" id="KW-1133">Transmembrane helix</keyword>
<evidence type="ECO:0000256" key="3">
    <source>
        <dbReference type="ARBA" id="ARBA00022989"/>
    </source>
</evidence>
<accession>A0A4Y8L1M8</accession>
<dbReference type="STRING" id="1121485.GCA_000426485_00616"/>
<protein>
    <recommendedName>
        <fullName evidence="8">Nicotinamide riboside transporter PnuC</fullName>
    </recommendedName>
</protein>
<evidence type="ECO:0000313" key="7">
    <source>
        <dbReference type="Proteomes" id="UP000297861"/>
    </source>
</evidence>
<dbReference type="Proteomes" id="UP000297861">
    <property type="component" value="Unassembled WGS sequence"/>
</dbReference>
<dbReference type="EMBL" id="SOML01000006">
    <property type="protein sequence ID" value="TFD96181.1"/>
    <property type="molecule type" value="Genomic_DNA"/>
</dbReference>
<dbReference type="GO" id="GO:0016020">
    <property type="term" value="C:membrane"/>
    <property type="evidence" value="ECO:0007669"/>
    <property type="project" value="UniProtKB-SubCell"/>
</dbReference>
<dbReference type="AlphaFoldDB" id="A0A4Y8L1M8"/>
<name>A0A4Y8L1M8_9BACT</name>
<comment type="subcellular location">
    <subcellularLocation>
        <location evidence="1">Membrane</location>
        <topology evidence="1">Multi-pass membrane protein</topology>
    </subcellularLocation>
</comment>
<feature type="transmembrane region" description="Helical" evidence="5">
    <location>
        <begin position="134"/>
        <end position="153"/>
    </location>
</feature>
<keyword evidence="2 5" id="KW-0812">Transmembrane</keyword>
<feature type="transmembrane region" description="Helical" evidence="5">
    <location>
        <begin position="20"/>
        <end position="40"/>
    </location>
</feature>
<evidence type="ECO:0000313" key="6">
    <source>
        <dbReference type="EMBL" id="TFD96181.1"/>
    </source>
</evidence>
<comment type="caution">
    <text evidence="6">The sequence shown here is derived from an EMBL/GenBank/DDBJ whole genome shotgun (WGS) entry which is preliminary data.</text>
</comment>
<feature type="transmembrane region" description="Helical" evidence="5">
    <location>
        <begin position="93"/>
        <end position="113"/>
    </location>
</feature>
<keyword evidence="7" id="KW-1185">Reference proteome</keyword>
<feature type="transmembrane region" description="Helical" evidence="5">
    <location>
        <begin position="47"/>
        <end position="66"/>
    </location>
</feature>
<feature type="transmembrane region" description="Helical" evidence="5">
    <location>
        <begin position="165"/>
        <end position="185"/>
    </location>
</feature>
<gene>
    <name evidence="6" type="ORF">E2605_11350</name>
</gene>
<dbReference type="OrthoDB" id="9791248at2"/>
<proteinExistence type="predicted"/>
<dbReference type="InterPro" id="IPR006419">
    <property type="entry name" value="NMN_transpt_PnuC"/>
</dbReference>